<proteinExistence type="predicted"/>
<organism evidence="2 3">
    <name type="scientific">Lentzea pudingi</name>
    <dbReference type="NCBI Taxonomy" id="1789439"/>
    <lineage>
        <taxon>Bacteria</taxon>
        <taxon>Bacillati</taxon>
        <taxon>Actinomycetota</taxon>
        <taxon>Actinomycetes</taxon>
        <taxon>Pseudonocardiales</taxon>
        <taxon>Pseudonocardiaceae</taxon>
        <taxon>Lentzea</taxon>
    </lineage>
</organism>
<evidence type="ECO:0000256" key="1">
    <source>
        <dbReference type="SAM" id="MobiDB-lite"/>
    </source>
</evidence>
<keyword evidence="3" id="KW-1185">Reference proteome</keyword>
<sequence length="131" mass="14496">MRLAPWAGARIRPALLPAASPTRCQSTRPAPLPERTRPAPLPVRTCPDPLPVRTRLVPLPVRTRPALLPERTRPIRLPKRTRPAPRHCPNQGTGIGAGFPVSAFQPIRDGVDSASAWWCDFRDSQESFLSK</sequence>
<gene>
    <name evidence="2" type="ORF">GCM10011609_36840</name>
</gene>
<feature type="compositionally biased region" description="Basic residues" evidence="1">
    <location>
        <begin position="74"/>
        <end position="85"/>
    </location>
</feature>
<dbReference type="Proteomes" id="UP000597656">
    <property type="component" value="Unassembled WGS sequence"/>
</dbReference>
<name>A0ABQ2HZ11_9PSEU</name>
<comment type="caution">
    <text evidence="2">The sequence shown here is derived from an EMBL/GenBank/DDBJ whole genome shotgun (WGS) entry which is preliminary data.</text>
</comment>
<feature type="region of interest" description="Disordered" evidence="1">
    <location>
        <begin position="63"/>
        <end position="100"/>
    </location>
</feature>
<reference evidence="3" key="1">
    <citation type="journal article" date="2019" name="Int. J. Syst. Evol. Microbiol.">
        <title>The Global Catalogue of Microorganisms (GCM) 10K type strain sequencing project: providing services to taxonomists for standard genome sequencing and annotation.</title>
        <authorList>
            <consortium name="The Broad Institute Genomics Platform"/>
            <consortium name="The Broad Institute Genome Sequencing Center for Infectious Disease"/>
            <person name="Wu L."/>
            <person name="Ma J."/>
        </authorList>
    </citation>
    <scope>NUCLEOTIDE SEQUENCE [LARGE SCALE GENOMIC DNA]</scope>
    <source>
        <strain evidence="3">CGMCC 4.7319</strain>
    </source>
</reference>
<accession>A0ABQ2HZ11</accession>
<dbReference type="EMBL" id="BMNC01000004">
    <property type="protein sequence ID" value="GGM95827.1"/>
    <property type="molecule type" value="Genomic_DNA"/>
</dbReference>
<feature type="region of interest" description="Disordered" evidence="1">
    <location>
        <begin position="20"/>
        <end position="47"/>
    </location>
</feature>
<protein>
    <submittedName>
        <fullName evidence="2">Uncharacterized protein</fullName>
    </submittedName>
</protein>
<evidence type="ECO:0000313" key="3">
    <source>
        <dbReference type="Proteomes" id="UP000597656"/>
    </source>
</evidence>
<evidence type="ECO:0000313" key="2">
    <source>
        <dbReference type="EMBL" id="GGM95827.1"/>
    </source>
</evidence>